<reference evidence="4" key="1">
    <citation type="submission" date="2016-10" db="EMBL/GenBank/DDBJ databases">
        <authorList>
            <person name="Varghese N."/>
            <person name="Submissions S."/>
        </authorList>
    </citation>
    <scope>NUCLEOTIDE SEQUENCE [LARGE SCALE GENOMIC DNA]</scope>
    <source>
        <strain evidence="4">DSM 43161</strain>
    </source>
</reference>
<evidence type="ECO:0000313" key="3">
    <source>
        <dbReference type="EMBL" id="SFO16694.1"/>
    </source>
</evidence>
<feature type="region of interest" description="Disordered" evidence="1">
    <location>
        <begin position="26"/>
        <end position="71"/>
    </location>
</feature>
<dbReference type="PROSITE" id="PS51257">
    <property type="entry name" value="PROKAR_LIPOPROTEIN"/>
    <property type="match status" value="1"/>
</dbReference>
<evidence type="ECO:0000256" key="2">
    <source>
        <dbReference type="SAM" id="SignalP"/>
    </source>
</evidence>
<proteinExistence type="predicted"/>
<dbReference type="OrthoDB" id="5194764at2"/>
<dbReference type="EMBL" id="FOWE01000004">
    <property type="protein sequence ID" value="SFO16694.1"/>
    <property type="molecule type" value="Genomic_DNA"/>
</dbReference>
<name>A0A1I5EYV9_9ACTN</name>
<feature type="signal peptide" evidence="2">
    <location>
        <begin position="1"/>
        <end position="25"/>
    </location>
</feature>
<keyword evidence="2" id="KW-0732">Signal</keyword>
<accession>A0A1I5EYV9</accession>
<organism evidence="3 4">
    <name type="scientific">Geodermatophilus obscurus</name>
    <dbReference type="NCBI Taxonomy" id="1861"/>
    <lineage>
        <taxon>Bacteria</taxon>
        <taxon>Bacillati</taxon>
        <taxon>Actinomycetota</taxon>
        <taxon>Actinomycetes</taxon>
        <taxon>Geodermatophilales</taxon>
        <taxon>Geodermatophilaceae</taxon>
        <taxon>Geodermatophilus</taxon>
    </lineage>
</organism>
<protein>
    <recommendedName>
        <fullName evidence="5">Lipoprotein</fullName>
    </recommendedName>
</protein>
<feature type="chain" id="PRO_5039515322" description="Lipoprotein" evidence="2">
    <location>
        <begin position="26"/>
        <end position="184"/>
    </location>
</feature>
<sequence>MRSLTSRSRSGLVAAAAAVLLTACSGGGPEAEEAAESTSADTSSSSASASGTTSEESSSAPAPSTSDDPAVAQFCAQAASFNELGNQLTSATPEQLPPLLQQAAGAFDSVQPPAEIASAWQAVGDAVQAFADTAGSVDVTTPEGQTQLQGAAQQFVSVANGPDGTAVQEFGAANCGTGTPAPTT</sequence>
<dbReference type="AlphaFoldDB" id="A0A1I5EYV9"/>
<evidence type="ECO:0008006" key="5">
    <source>
        <dbReference type="Google" id="ProtNLM"/>
    </source>
</evidence>
<feature type="compositionally biased region" description="Low complexity" evidence="1">
    <location>
        <begin position="36"/>
        <end position="70"/>
    </location>
</feature>
<dbReference type="RefSeq" id="WP_075013133.1">
    <property type="nucleotide sequence ID" value="NZ_FOWE01000004.1"/>
</dbReference>
<dbReference type="Proteomes" id="UP000183642">
    <property type="component" value="Unassembled WGS sequence"/>
</dbReference>
<evidence type="ECO:0000313" key="4">
    <source>
        <dbReference type="Proteomes" id="UP000183642"/>
    </source>
</evidence>
<gene>
    <name evidence="3" type="ORF">SAMN05660359_01709</name>
</gene>
<evidence type="ECO:0000256" key="1">
    <source>
        <dbReference type="SAM" id="MobiDB-lite"/>
    </source>
</evidence>
<keyword evidence="4" id="KW-1185">Reference proteome</keyword>